<proteinExistence type="predicted"/>
<keyword evidence="1" id="KW-0407">Ion channel</keyword>
<reference evidence="1" key="1">
    <citation type="submission" date="2019-04" db="EMBL/GenBank/DDBJ databases">
        <title>Microbes associate with the intestines of laboratory mice.</title>
        <authorList>
            <person name="Navarre W."/>
            <person name="Wong E."/>
            <person name="Huang K."/>
            <person name="Tropini C."/>
            <person name="Ng K."/>
            <person name="Yu B."/>
        </authorList>
    </citation>
    <scope>NUCLEOTIDE SEQUENCE</scope>
    <source>
        <strain evidence="1">NM04_E33</strain>
    </source>
</reference>
<keyword evidence="1" id="KW-0813">Transport</keyword>
<organism evidence="1 2">
    <name type="scientific">Lepagella muris</name>
    <dbReference type="NCBI Taxonomy" id="3032870"/>
    <lineage>
        <taxon>Bacteria</taxon>
        <taxon>Pseudomonadati</taxon>
        <taxon>Bacteroidota</taxon>
        <taxon>Bacteroidia</taxon>
        <taxon>Bacteroidales</taxon>
        <taxon>Muribaculaceae</taxon>
        <taxon>Lepagella</taxon>
    </lineage>
</organism>
<name>A0AC61RJG5_9BACT</name>
<evidence type="ECO:0000313" key="2">
    <source>
        <dbReference type="Proteomes" id="UP000306319"/>
    </source>
</evidence>
<keyword evidence="2" id="KW-1185">Reference proteome</keyword>
<accession>A0AC61RJG5</accession>
<dbReference type="EMBL" id="SRYB01000002">
    <property type="protein sequence ID" value="TGY80603.1"/>
    <property type="molecule type" value="Genomic_DNA"/>
</dbReference>
<evidence type="ECO:0000313" key="1">
    <source>
        <dbReference type="EMBL" id="TGY80603.1"/>
    </source>
</evidence>
<dbReference type="Proteomes" id="UP000306319">
    <property type="component" value="Unassembled WGS sequence"/>
</dbReference>
<gene>
    <name evidence="1" type="ORF">E5331_02470</name>
</gene>
<sequence length="270" mass="31065">MSDSTTKVPTTVAPESKARRYTADISHGIVLILSLLLIVYISYDTFEDIPFLSNHTYMTFQFWVCVVFLADFFIELIMSYDKKKYLKSRWFFFLISIPYLNIVNLTNIHLSPELLFYVRFVPLMRGAYSLAMVTGYISQNRATSLMTQYVAILLSMVYIMSLIFFYEEYGVNTNVKTFWDALYWSAMNTTTVGCYFSAVTPIGKIISVILPTGGMLMLPLFTVFVTNKVKALDDSRLFNDFFFIKGKKDAHEKVVEEKAVENKSIGKNED</sequence>
<protein>
    <submittedName>
        <fullName evidence="1">Two pore domain potassium channel family protein</fullName>
    </submittedName>
</protein>
<keyword evidence="1" id="KW-0406">Ion transport</keyword>
<comment type="caution">
    <text evidence="1">The sequence shown here is derived from an EMBL/GenBank/DDBJ whole genome shotgun (WGS) entry which is preliminary data.</text>
</comment>